<keyword evidence="4" id="KW-1185">Reference proteome</keyword>
<dbReference type="KEGG" id="dja:HY57_16915"/>
<keyword evidence="2" id="KW-0472">Membrane</keyword>
<feature type="transmembrane region" description="Helical" evidence="2">
    <location>
        <begin position="543"/>
        <end position="561"/>
    </location>
</feature>
<feature type="transmembrane region" description="Helical" evidence="2">
    <location>
        <begin position="12"/>
        <end position="31"/>
    </location>
</feature>
<proteinExistence type="predicted"/>
<dbReference type="PATRIC" id="fig|1217721.7.peg.3473"/>
<accession>A0A075K3M3</accession>
<feature type="transmembrane region" description="Helical" evidence="2">
    <location>
        <begin position="175"/>
        <end position="192"/>
    </location>
</feature>
<feature type="transmembrane region" description="Helical" evidence="2">
    <location>
        <begin position="125"/>
        <end position="147"/>
    </location>
</feature>
<evidence type="ECO:0000313" key="4">
    <source>
        <dbReference type="Proteomes" id="UP000027987"/>
    </source>
</evidence>
<dbReference type="EMBL" id="CP008884">
    <property type="protein sequence ID" value="AIF48804.1"/>
    <property type="molecule type" value="Genomic_DNA"/>
</dbReference>
<dbReference type="RefSeq" id="WP_019464802.1">
    <property type="nucleotide sequence ID" value="NZ_ALOY01000139.1"/>
</dbReference>
<dbReference type="OrthoDB" id="6398376at2"/>
<dbReference type="AlphaFoldDB" id="A0A075K3M3"/>
<sequence length="624" mass="68175">MWLLFKAELRRFRVAGAIACLAHLVVLGFLSRTTDLAQQTAQTYRIFAACYVLGGLVLGAYQMMSYARPPAWVQLIHRPLPAWRIGVALMAAGAAWIALAVALPILLIAAWQAGMTARVVDLRHWLMPLPALTTGMIGYALGAYVVLANRRVGFGAVVFLLLVWMAHAQAFNALLLQWLVAGYLAALLWIVFRPDRQAIPASAGRLGLVFAPVVFALYLALLTTLKVGLQISWILLGTAPATAAVPPVDSVQESQRATDKALMLQGLKVSRDAAAPQWMTEVTRLEKLERYGPLFDELPVRGQFTNLLPLSFPDAANDTAWTFSHDRMRFVGRGLADDRSDRGTLTPPHAATFATPAMPIAGVLGASDAESVLILNQHSAWRYEPRTHAMDTLLELPAQEVFASPLMRVGSHLAALSDQALYVGNANRRAEGLPVRIPLPGPVSVLGRVSIADVSDGYLVSLTFLRNLRYESFPRVQHVVHVDASGHWRIVATRPLTQDFPVWYRYIGWWLSPLLDRSGLMLTSMFAAQPSLDPIDPVRPPAGILWLAVACALACLAMTVLHARRLRLATRATVAWAIVNAALGPAGLLAFWLVGAHAFAHAATNQRRPMARSPQQPRLDHATP</sequence>
<gene>
    <name evidence="3" type="ORF">HY57_16915</name>
</gene>
<feature type="transmembrane region" description="Helical" evidence="2">
    <location>
        <begin position="573"/>
        <end position="600"/>
    </location>
</feature>
<name>A0A075K3M3_9GAMM</name>
<protein>
    <submittedName>
        <fullName evidence="3">Uncharacterized protein</fullName>
    </submittedName>
</protein>
<dbReference type="HOGENOM" id="CLU_456170_0_0_6"/>
<dbReference type="STRING" id="1217721.HY57_16915"/>
<feature type="region of interest" description="Disordered" evidence="1">
    <location>
        <begin position="605"/>
        <end position="624"/>
    </location>
</feature>
<evidence type="ECO:0000313" key="3">
    <source>
        <dbReference type="EMBL" id="AIF48804.1"/>
    </source>
</evidence>
<dbReference type="Proteomes" id="UP000027987">
    <property type="component" value="Chromosome"/>
</dbReference>
<feature type="transmembrane region" description="Helical" evidence="2">
    <location>
        <begin position="152"/>
        <end position="169"/>
    </location>
</feature>
<organism evidence="3 4">
    <name type="scientific">Dyella japonica A8</name>
    <dbReference type="NCBI Taxonomy" id="1217721"/>
    <lineage>
        <taxon>Bacteria</taxon>
        <taxon>Pseudomonadati</taxon>
        <taxon>Pseudomonadota</taxon>
        <taxon>Gammaproteobacteria</taxon>
        <taxon>Lysobacterales</taxon>
        <taxon>Rhodanobacteraceae</taxon>
        <taxon>Dyella</taxon>
    </lineage>
</organism>
<feature type="transmembrane region" description="Helical" evidence="2">
    <location>
        <begin position="43"/>
        <end position="64"/>
    </location>
</feature>
<keyword evidence="2" id="KW-1133">Transmembrane helix</keyword>
<keyword evidence="2" id="KW-0812">Transmembrane</keyword>
<reference evidence="3 4" key="1">
    <citation type="submission" date="2014-07" db="EMBL/GenBank/DDBJ databases">
        <title>Complete Genome Sequence of Dyella japonica Strain A8 Isolated from Malaysian Tropical Soil.</title>
        <authorList>
            <person name="Hui R.K.H."/>
            <person name="Chen J.-W."/>
            <person name="Chan K.-G."/>
            <person name="Leung F.C.C."/>
        </authorList>
    </citation>
    <scope>NUCLEOTIDE SEQUENCE [LARGE SCALE GENOMIC DNA]</scope>
    <source>
        <strain evidence="3 4">A8</strain>
    </source>
</reference>
<feature type="transmembrane region" description="Helical" evidence="2">
    <location>
        <begin position="85"/>
        <end position="113"/>
    </location>
</feature>
<evidence type="ECO:0000256" key="2">
    <source>
        <dbReference type="SAM" id="Phobius"/>
    </source>
</evidence>
<feature type="transmembrane region" description="Helical" evidence="2">
    <location>
        <begin position="204"/>
        <end position="225"/>
    </location>
</feature>
<evidence type="ECO:0000256" key="1">
    <source>
        <dbReference type="SAM" id="MobiDB-lite"/>
    </source>
</evidence>